<keyword evidence="1" id="KW-0472">Membrane</keyword>
<organism evidence="2 3">
    <name type="scientific">Microbacterium memoriense</name>
    <dbReference type="NCBI Taxonomy" id="2978350"/>
    <lineage>
        <taxon>Bacteria</taxon>
        <taxon>Bacillati</taxon>
        <taxon>Actinomycetota</taxon>
        <taxon>Actinomycetes</taxon>
        <taxon>Micrococcales</taxon>
        <taxon>Microbacteriaceae</taxon>
        <taxon>Microbacterium</taxon>
    </lineage>
</organism>
<feature type="transmembrane region" description="Helical" evidence="1">
    <location>
        <begin position="6"/>
        <end position="25"/>
    </location>
</feature>
<name>A0ABT2PBV4_9MICO</name>
<evidence type="ECO:0000256" key="1">
    <source>
        <dbReference type="SAM" id="Phobius"/>
    </source>
</evidence>
<comment type="caution">
    <text evidence="2">The sequence shown here is derived from an EMBL/GenBank/DDBJ whole genome shotgun (WGS) entry which is preliminary data.</text>
</comment>
<keyword evidence="3" id="KW-1185">Reference proteome</keyword>
<proteinExistence type="predicted"/>
<reference evidence="2 3" key="1">
    <citation type="journal article" date="2024" name="Int. J. Syst. Evol. Microbiol.">
        <title>Microbacterium memoriense sp. nov., a member of the Actinomycetota from marine beach sediment of the north coast of Portugal.</title>
        <authorList>
            <person name="Santos J.D.N.D."/>
            <person name="Klimek D."/>
            <person name="Calusinska M."/>
            <person name="Lobo-da-Cunha A."/>
            <person name="Catita J."/>
            <person name="Goncalves H."/>
            <person name="Gonzalez I."/>
            <person name="Lage O.M."/>
        </authorList>
    </citation>
    <scope>NUCLEOTIDE SEQUENCE [LARGE SCALE GENOMIC DNA]</scope>
    <source>
        <strain evidence="2 3">PMIC_1C1B</strain>
    </source>
</reference>
<gene>
    <name evidence="2" type="ORF">N4R40_04740</name>
</gene>
<dbReference type="RefSeq" id="WP_261606194.1">
    <property type="nucleotide sequence ID" value="NZ_JAODOR010000004.1"/>
</dbReference>
<accession>A0ABT2PBV4</accession>
<sequence length="187" mass="20122">MDEAALWISFVSTAAAIASAIMAWVSRGDAIAARKAADASEAKAAAAAESSAAALREIADTFGASEQARREHADVVADAPELAARRAFRTEVLEELDRASDAFALDELPRAEELAELHRSGRRRFPQASTTVMMTMVASKYMAVINPRFGGFSGMNVNIAASLFREARTLVTTWAEDPSKFEPTQPE</sequence>
<keyword evidence="1" id="KW-1133">Transmembrane helix</keyword>
<evidence type="ECO:0000313" key="3">
    <source>
        <dbReference type="Proteomes" id="UP001300496"/>
    </source>
</evidence>
<keyword evidence="1" id="KW-0812">Transmembrane</keyword>
<protein>
    <recommendedName>
        <fullName evidence="4">LemA family protein</fullName>
    </recommendedName>
</protein>
<dbReference type="EMBL" id="JAODOR010000004">
    <property type="protein sequence ID" value="MCT9001672.1"/>
    <property type="molecule type" value="Genomic_DNA"/>
</dbReference>
<evidence type="ECO:0008006" key="4">
    <source>
        <dbReference type="Google" id="ProtNLM"/>
    </source>
</evidence>
<evidence type="ECO:0000313" key="2">
    <source>
        <dbReference type="EMBL" id="MCT9001672.1"/>
    </source>
</evidence>
<dbReference type="Proteomes" id="UP001300496">
    <property type="component" value="Unassembled WGS sequence"/>
</dbReference>